<dbReference type="GO" id="GO:0005524">
    <property type="term" value="F:ATP binding"/>
    <property type="evidence" value="ECO:0007669"/>
    <property type="project" value="InterPro"/>
</dbReference>
<protein>
    <recommendedName>
        <fullName evidence="2">Protein kinase domain-containing protein</fullName>
    </recommendedName>
</protein>
<feature type="region of interest" description="Disordered" evidence="1">
    <location>
        <begin position="68"/>
        <end position="91"/>
    </location>
</feature>
<organism evidence="3 4">
    <name type="scientific">Ceratodon purpureus</name>
    <name type="common">Fire moss</name>
    <name type="synonym">Dicranum purpureum</name>
    <dbReference type="NCBI Taxonomy" id="3225"/>
    <lineage>
        <taxon>Eukaryota</taxon>
        <taxon>Viridiplantae</taxon>
        <taxon>Streptophyta</taxon>
        <taxon>Embryophyta</taxon>
        <taxon>Bryophyta</taxon>
        <taxon>Bryophytina</taxon>
        <taxon>Bryopsida</taxon>
        <taxon>Dicranidae</taxon>
        <taxon>Pseudoditrichales</taxon>
        <taxon>Ditrichaceae</taxon>
        <taxon>Ceratodon</taxon>
    </lineage>
</organism>
<dbReference type="PANTHER" id="PTHR44329">
    <property type="entry name" value="SERINE/THREONINE-PROTEIN KINASE TNNI3K-RELATED"/>
    <property type="match status" value="1"/>
</dbReference>
<keyword evidence="4" id="KW-1185">Reference proteome</keyword>
<accession>A0A8T0GAS7</accession>
<dbReference type="AlphaFoldDB" id="A0A8T0GAS7"/>
<feature type="domain" description="Protein kinase" evidence="2">
    <location>
        <begin position="120"/>
        <end position="397"/>
    </location>
</feature>
<dbReference type="PROSITE" id="PS50011">
    <property type="entry name" value="PROTEIN_KINASE_DOM"/>
    <property type="match status" value="1"/>
</dbReference>
<evidence type="ECO:0000259" key="2">
    <source>
        <dbReference type="PROSITE" id="PS50011"/>
    </source>
</evidence>
<comment type="caution">
    <text evidence="3">The sequence shown here is derived from an EMBL/GenBank/DDBJ whole genome shotgun (WGS) entry which is preliminary data.</text>
</comment>
<proteinExistence type="predicted"/>
<dbReference type="GO" id="GO:0004674">
    <property type="term" value="F:protein serine/threonine kinase activity"/>
    <property type="evidence" value="ECO:0007669"/>
    <property type="project" value="TreeGrafter"/>
</dbReference>
<dbReference type="InterPro" id="IPR000719">
    <property type="entry name" value="Prot_kinase_dom"/>
</dbReference>
<feature type="compositionally biased region" description="Basic and acidic residues" evidence="1">
    <location>
        <begin position="68"/>
        <end position="78"/>
    </location>
</feature>
<evidence type="ECO:0000313" key="4">
    <source>
        <dbReference type="Proteomes" id="UP000822688"/>
    </source>
</evidence>
<name>A0A8T0GAS7_CERPU</name>
<dbReference type="SUPFAM" id="SSF56112">
    <property type="entry name" value="Protein kinase-like (PK-like)"/>
    <property type="match status" value="1"/>
</dbReference>
<gene>
    <name evidence="3" type="ORF">KC19_12G087100</name>
</gene>
<dbReference type="InterPro" id="IPR008271">
    <property type="entry name" value="Ser/Thr_kinase_AS"/>
</dbReference>
<dbReference type="PROSITE" id="PS00108">
    <property type="entry name" value="PROTEIN_KINASE_ST"/>
    <property type="match status" value="1"/>
</dbReference>
<dbReference type="InterPro" id="IPR051681">
    <property type="entry name" value="Ser/Thr_Kinases-Pseudokinases"/>
</dbReference>
<reference evidence="3" key="1">
    <citation type="submission" date="2020-06" db="EMBL/GenBank/DDBJ databases">
        <title>WGS assembly of Ceratodon purpureus strain R40.</title>
        <authorList>
            <person name="Carey S.B."/>
            <person name="Jenkins J."/>
            <person name="Shu S."/>
            <person name="Lovell J.T."/>
            <person name="Sreedasyam A."/>
            <person name="Maumus F."/>
            <person name="Tiley G.P."/>
            <person name="Fernandez-Pozo N."/>
            <person name="Barry K."/>
            <person name="Chen C."/>
            <person name="Wang M."/>
            <person name="Lipzen A."/>
            <person name="Daum C."/>
            <person name="Saski C.A."/>
            <person name="Payton A.C."/>
            <person name="Mcbreen J.C."/>
            <person name="Conrad R.E."/>
            <person name="Kollar L.M."/>
            <person name="Olsson S."/>
            <person name="Huttunen S."/>
            <person name="Landis J.B."/>
            <person name="Wickett N.J."/>
            <person name="Johnson M.G."/>
            <person name="Rensing S.A."/>
            <person name="Grimwood J."/>
            <person name="Schmutz J."/>
            <person name="Mcdaniel S.F."/>
        </authorList>
    </citation>
    <scope>NUCLEOTIDE SEQUENCE</scope>
    <source>
        <strain evidence="3">R40</strain>
    </source>
</reference>
<dbReference type="SMART" id="SM00220">
    <property type="entry name" value="S_TKc"/>
    <property type="match status" value="1"/>
</dbReference>
<dbReference type="EMBL" id="CM026433">
    <property type="protein sequence ID" value="KAG0554382.1"/>
    <property type="molecule type" value="Genomic_DNA"/>
</dbReference>
<dbReference type="InterPro" id="IPR011009">
    <property type="entry name" value="Kinase-like_dom_sf"/>
</dbReference>
<dbReference type="Proteomes" id="UP000822688">
    <property type="component" value="Chromosome 12"/>
</dbReference>
<evidence type="ECO:0000313" key="3">
    <source>
        <dbReference type="EMBL" id="KAG0554382.1"/>
    </source>
</evidence>
<dbReference type="Gene3D" id="1.10.510.10">
    <property type="entry name" value="Transferase(Phosphotransferase) domain 1"/>
    <property type="match status" value="1"/>
</dbReference>
<evidence type="ECO:0000256" key="1">
    <source>
        <dbReference type="SAM" id="MobiDB-lite"/>
    </source>
</evidence>
<dbReference type="Pfam" id="PF00069">
    <property type="entry name" value="Pkinase"/>
    <property type="match status" value="1"/>
</dbReference>
<sequence>MGNCVCRRSSRTKYEVRRFCDWCDAKENSGVCICRNTVGSCLCPPNAAPSPSCVFFSPRIQALLEGNRTEEETTKDHWTGVQPTSQAEEERIGEENRKYFDEVLVNHPDWGDLFTKFVGLKLGAKIGEGGQAEIFEAQCWFNRERSGAHWVAKVWKVGVSLKDLEQQWPPEMLNKLSQQNRDWPFKNICGATFIRGGKFKNRFAFVMRRHWGDLRTLIDQRMHNLLCNYKNHGPPFRKIEDVYRLIWVISEDLCKMHEAGVLHRDIKASNILLYSPYKGAHPVVIDFECSMGVTGTGFFRAPEILEQVQKRVPCNELVFTEKADIYSFGMMCYEVITGCIPFEGYPLSDYSIVLSGERPRLPHDLNPNLQELILACWQHDPQLRPTSLEIYTKLEYLKNLSSRGIYLSMK</sequence>